<keyword evidence="3" id="KW-1185">Reference proteome</keyword>
<evidence type="ECO:0000256" key="1">
    <source>
        <dbReference type="SAM" id="SignalP"/>
    </source>
</evidence>
<protein>
    <recommendedName>
        <fullName evidence="4">Secreted protein</fullName>
    </recommendedName>
</protein>
<name>A0ABD2IPG1_9BILA</name>
<proteinExistence type="predicted"/>
<dbReference type="EMBL" id="JBICBT010001214">
    <property type="protein sequence ID" value="KAL3078083.1"/>
    <property type="molecule type" value="Genomic_DNA"/>
</dbReference>
<keyword evidence="1" id="KW-0732">Signal</keyword>
<reference evidence="2 3" key="1">
    <citation type="submission" date="2024-10" db="EMBL/GenBank/DDBJ databases">
        <authorList>
            <person name="Kim D."/>
        </authorList>
    </citation>
    <scope>NUCLEOTIDE SEQUENCE [LARGE SCALE GENOMIC DNA]</scope>
    <source>
        <strain evidence="2">BH-2024</strain>
    </source>
</reference>
<feature type="signal peptide" evidence="1">
    <location>
        <begin position="1"/>
        <end position="21"/>
    </location>
</feature>
<comment type="caution">
    <text evidence="2">The sequence shown here is derived from an EMBL/GenBank/DDBJ whole genome shotgun (WGS) entry which is preliminary data.</text>
</comment>
<organism evidence="2 3">
    <name type="scientific">Heterodera trifolii</name>
    <dbReference type="NCBI Taxonomy" id="157864"/>
    <lineage>
        <taxon>Eukaryota</taxon>
        <taxon>Metazoa</taxon>
        <taxon>Ecdysozoa</taxon>
        <taxon>Nematoda</taxon>
        <taxon>Chromadorea</taxon>
        <taxon>Rhabditida</taxon>
        <taxon>Tylenchina</taxon>
        <taxon>Tylenchomorpha</taxon>
        <taxon>Tylenchoidea</taxon>
        <taxon>Heteroderidae</taxon>
        <taxon>Heteroderinae</taxon>
        <taxon>Heterodera</taxon>
    </lineage>
</organism>
<evidence type="ECO:0000313" key="2">
    <source>
        <dbReference type="EMBL" id="KAL3078083.1"/>
    </source>
</evidence>
<feature type="chain" id="PRO_5044749737" description="Secreted protein" evidence="1">
    <location>
        <begin position="22"/>
        <end position="120"/>
    </location>
</feature>
<accession>A0ABD2IPG1</accession>
<dbReference type="Proteomes" id="UP001620626">
    <property type="component" value="Unassembled WGS sequence"/>
</dbReference>
<evidence type="ECO:0008006" key="4">
    <source>
        <dbReference type="Google" id="ProtNLM"/>
    </source>
</evidence>
<gene>
    <name evidence="2" type="ORF">niasHT_036966</name>
</gene>
<dbReference type="AlphaFoldDB" id="A0ABD2IPG1"/>
<sequence>MLFKLILLISVRLHGFPQVHFKRIHIILAYDGFTSIAKGRSTAAGEAASDGASLNRLWPRKSGQVVLLPPPSRPLSAASSVWPKAFQTERRSVLFGGELNVCRQQKVGRSMRMLLNGEKR</sequence>
<evidence type="ECO:0000313" key="3">
    <source>
        <dbReference type="Proteomes" id="UP001620626"/>
    </source>
</evidence>